<keyword evidence="2" id="KW-1185">Reference proteome</keyword>
<evidence type="ECO:0000313" key="2">
    <source>
        <dbReference type="Proteomes" id="UP000198850"/>
    </source>
</evidence>
<name>A0A1H3VYS7_9SPHI</name>
<dbReference type="AlphaFoldDB" id="A0A1H3VYS7"/>
<evidence type="ECO:0008006" key="3">
    <source>
        <dbReference type="Google" id="ProtNLM"/>
    </source>
</evidence>
<evidence type="ECO:0000313" key="1">
    <source>
        <dbReference type="EMBL" id="SDZ80035.1"/>
    </source>
</evidence>
<dbReference type="Gene3D" id="2.40.30.10">
    <property type="entry name" value="Translation factors"/>
    <property type="match status" value="1"/>
</dbReference>
<dbReference type="Proteomes" id="UP000198850">
    <property type="component" value="Unassembled WGS sequence"/>
</dbReference>
<dbReference type="SUPFAM" id="SSF63380">
    <property type="entry name" value="Riboflavin synthase domain-like"/>
    <property type="match status" value="1"/>
</dbReference>
<dbReference type="OrthoDB" id="649820at2"/>
<accession>A0A1H3VYS7</accession>
<dbReference type="STRING" id="425514.SAMN05443550_10123"/>
<proteinExistence type="predicted"/>
<organism evidence="1 2">
    <name type="scientific">Pedobacter hartonius</name>
    <dbReference type="NCBI Taxonomy" id="425514"/>
    <lineage>
        <taxon>Bacteria</taxon>
        <taxon>Pseudomonadati</taxon>
        <taxon>Bacteroidota</taxon>
        <taxon>Sphingobacteriia</taxon>
        <taxon>Sphingobacteriales</taxon>
        <taxon>Sphingobacteriaceae</taxon>
        <taxon>Pedobacter</taxon>
    </lineage>
</organism>
<gene>
    <name evidence="1" type="ORF">SAMN05443550_10123</name>
</gene>
<dbReference type="InterPro" id="IPR017938">
    <property type="entry name" value="Riboflavin_synthase-like_b-brl"/>
</dbReference>
<reference evidence="1 2" key="1">
    <citation type="submission" date="2016-10" db="EMBL/GenBank/DDBJ databases">
        <authorList>
            <person name="de Groot N.N."/>
        </authorList>
    </citation>
    <scope>NUCLEOTIDE SEQUENCE [LARGE SCALE GENOMIC DNA]</scope>
    <source>
        <strain evidence="1 2">DSM 19033</strain>
    </source>
</reference>
<dbReference type="EMBL" id="FNRA01000001">
    <property type="protein sequence ID" value="SDZ80035.1"/>
    <property type="molecule type" value="Genomic_DNA"/>
</dbReference>
<dbReference type="RefSeq" id="WP_090554059.1">
    <property type="nucleotide sequence ID" value="NZ_FNRA01000001.1"/>
</dbReference>
<protein>
    <recommendedName>
        <fullName evidence="3">Siderophore-interacting protein</fullName>
    </recommendedName>
</protein>
<sequence length="230" mass="25829">MESSILHKIKKGLTDIVDHHLLKHGTVLDVRKWPRSPMIEVDLHLPESDMRYWNEVLYIKFNVGSLIFRDYTPFGWDAEISTCSLLIDAGHDGPGSRWARSLQKGDCIDYLKTDSTHQSPHLTNLVVGIGDNSSLGHLFALQHLTLPATRFDSAVLTDNGQTGDLLSSYFNRPPVPCASESELIEWLSVQGFCNDHTSFYLTGNEGLVVRLRKALKNLGYFGIKAKGFWS</sequence>